<evidence type="ECO:0000256" key="5">
    <source>
        <dbReference type="ARBA" id="ARBA00022490"/>
    </source>
</evidence>
<dbReference type="Pfam" id="PF00701">
    <property type="entry name" value="DHDPS"/>
    <property type="match status" value="1"/>
</dbReference>
<dbReference type="PANTHER" id="PTHR12128">
    <property type="entry name" value="DIHYDRODIPICOLINATE SYNTHASE"/>
    <property type="match status" value="1"/>
</dbReference>
<dbReference type="InterPro" id="IPR005263">
    <property type="entry name" value="DapA"/>
</dbReference>
<dbReference type="EC" id="4.3.3.7" evidence="4"/>
<comment type="similarity">
    <text evidence="3 12">Belongs to the DapA family.</text>
</comment>
<dbReference type="SMART" id="SM01130">
    <property type="entry name" value="DHDPS"/>
    <property type="match status" value="1"/>
</dbReference>
<evidence type="ECO:0000256" key="6">
    <source>
        <dbReference type="ARBA" id="ARBA00022605"/>
    </source>
</evidence>
<dbReference type="PRINTS" id="PR00146">
    <property type="entry name" value="DHPICSNTHASE"/>
</dbReference>
<keyword evidence="10" id="KW-0704">Schiff base</keyword>
<evidence type="ECO:0000313" key="13">
    <source>
        <dbReference type="EMBL" id="MCM2579277.1"/>
    </source>
</evidence>
<evidence type="ECO:0000256" key="8">
    <source>
        <dbReference type="ARBA" id="ARBA00023154"/>
    </source>
</evidence>
<dbReference type="InterPro" id="IPR013785">
    <property type="entry name" value="Aldolase_TIM"/>
</dbReference>
<dbReference type="PROSITE" id="PS00666">
    <property type="entry name" value="DHDPS_2"/>
    <property type="match status" value="1"/>
</dbReference>
<dbReference type="InterPro" id="IPR020625">
    <property type="entry name" value="Schiff_base-form_aldolases_AS"/>
</dbReference>
<gene>
    <name evidence="13" type="ORF">M1E25_18300</name>
</gene>
<comment type="caution">
    <text evidence="13">The sequence shown here is derived from an EMBL/GenBank/DDBJ whole genome shotgun (WGS) entry which is preliminary data.</text>
</comment>
<comment type="function">
    <text evidence="1">Catalyzes the condensation of (S)-aspartate-beta-semialdehyde [(S)-ASA] and pyruvate to 4-hydroxy-tetrahydrodipicolinate (HTPA).</text>
</comment>
<dbReference type="PROSITE" id="PS00665">
    <property type="entry name" value="DHDPS_1"/>
    <property type="match status" value="1"/>
</dbReference>
<name>A0ABT0X9S9_9ACTN</name>
<dbReference type="InterPro" id="IPR002220">
    <property type="entry name" value="DapA-like"/>
</dbReference>
<protein>
    <recommendedName>
        <fullName evidence="4">4-hydroxy-tetrahydrodipicolinate synthase</fullName>
        <ecNumber evidence="4">4.3.3.7</ecNumber>
    </recommendedName>
</protein>
<evidence type="ECO:0000256" key="10">
    <source>
        <dbReference type="ARBA" id="ARBA00023270"/>
    </source>
</evidence>
<dbReference type="PANTHER" id="PTHR12128:SF66">
    <property type="entry name" value="4-HYDROXY-2-OXOGLUTARATE ALDOLASE, MITOCHONDRIAL"/>
    <property type="match status" value="1"/>
</dbReference>
<reference evidence="13" key="1">
    <citation type="journal article" date="2023" name="Int. J. Syst. Evol. Microbiol.">
        <title>Streptomyces meridianus sp. nov. isolated from brackish water of the Tagus estuary in Alcochete, Portugal.</title>
        <authorList>
            <person name="Santos J.D.N."/>
            <person name="Klimek D."/>
            <person name="Calusinska M."/>
            <person name="Lobo Da Cunha A."/>
            <person name="Catita J."/>
            <person name="Goncalves H."/>
            <person name="Gonzalez I."/>
            <person name="Reyes F."/>
            <person name="Lage O.M."/>
        </authorList>
    </citation>
    <scope>NUCLEOTIDE SEQUENCE</scope>
    <source>
        <strain evidence="13">MTZ3.1</strain>
    </source>
</reference>
<dbReference type="RefSeq" id="WP_251416911.1">
    <property type="nucleotide sequence ID" value="NZ_JAMQGM010000039.1"/>
</dbReference>
<evidence type="ECO:0000256" key="7">
    <source>
        <dbReference type="ARBA" id="ARBA00022915"/>
    </source>
</evidence>
<evidence type="ECO:0000256" key="1">
    <source>
        <dbReference type="ARBA" id="ARBA00003294"/>
    </source>
</evidence>
<organism evidence="13 14">
    <name type="scientific">Streptomyces meridianus</name>
    <dbReference type="NCBI Taxonomy" id="2938945"/>
    <lineage>
        <taxon>Bacteria</taxon>
        <taxon>Bacillati</taxon>
        <taxon>Actinomycetota</taxon>
        <taxon>Actinomycetes</taxon>
        <taxon>Kitasatosporales</taxon>
        <taxon>Streptomycetaceae</taxon>
        <taxon>Streptomyces</taxon>
    </lineage>
</organism>
<dbReference type="Proteomes" id="UP001167160">
    <property type="component" value="Unassembled WGS sequence"/>
</dbReference>
<dbReference type="CDD" id="cd00950">
    <property type="entry name" value="DHDPS"/>
    <property type="match status" value="1"/>
</dbReference>
<keyword evidence="14" id="KW-1185">Reference proteome</keyword>
<evidence type="ECO:0000313" key="14">
    <source>
        <dbReference type="Proteomes" id="UP001167160"/>
    </source>
</evidence>
<evidence type="ECO:0000256" key="2">
    <source>
        <dbReference type="ARBA" id="ARBA00005120"/>
    </source>
</evidence>
<evidence type="ECO:0000256" key="3">
    <source>
        <dbReference type="ARBA" id="ARBA00007592"/>
    </source>
</evidence>
<keyword evidence="7" id="KW-0220">Diaminopimelate biosynthesis</keyword>
<dbReference type="Gene3D" id="3.20.20.70">
    <property type="entry name" value="Aldolase class I"/>
    <property type="match status" value="1"/>
</dbReference>
<dbReference type="InterPro" id="IPR020624">
    <property type="entry name" value="Schiff_base-form_aldolases_CS"/>
</dbReference>
<comment type="catalytic activity">
    <reaction evidence="11">
        <text>L-aspartate 4-semialdehyde + pyruvate = (2S,4S)-4-hydroxy-2,3,4,5-tetrahydrodipicolinate + H2O + H(+)</text>
        <dbReference type="Rhea" id="RHEA:34171"/>
        <dbReference type="ChEBI" id="CHEBI:15361"/>
        <dbReference type="ChEBI" id="CHEBI:15377"/>
        <dbReference type="ChEBI" id="CHEBI:15378"/>
        <dbReference type="ChEBI" id="CHEBI:67139"/>
        <dbReference type="ChEBI" id="CHEBI:537519"/>
        <dbReference type="EC" id="4.3.3.7"/>
    </reaction>
</comment>
<proteinExistence type="inferred from homology"/>
<accession>A0ABT0X9S9</accession>
<evidence type="ECO:0000256" key="9">
    <source>
        <dbReference type="ARBA" id="ARBA00023239"/>
    </source>
</evidence>
<dbReference type="PIRSF" id="PIRSF001365">
    <property type="entry name" value="DHDPS"/>
    <property type="match status" value="1"/>
</dbReference>
<dbReference type="SUPFAM" id="SSF51569">
    <property type="entry name" value="Aldolase"/>
    <property type="match status" value="1"/>
</dbReference>
<keyword evidence="9 12" id="KW-0456">Lyase</keyword>
<comment type="pathway">
    <text evidence="2">Amino-acid biosynthesis; L-lysine biosynthesis via DAP pathway; (S)-tetrahydrodipicolinate from L-aspartate: step 3/4.</text>
</comment>
<keyword evidence="6" id="KW-0028">Amino-acid biosynthesis</keyword>
<evidence type="ECO:0000256" key="11">
    <source>
        <dbReference type="ARBA" id="ARBA00047836"/>
    </source>
</evidence>
<keyword evidence="8" id="KW-0457">Lysine biosynthesis</keyword>
<dbReference type="EMBL" id="JAMQGM010000039">
    <property type="protein sequence ID" value="MCM2579277.1"/>
    <property type="molecule type" value="Genomic_DNA"/>
</dbReference>
<sequence length="308" mass="31831">MVQDASPRGIFVPLVTPFTTDGRIAVDALEGLAHGVLEAGADGLVALGSTGEAAALDTEEKAAVIDVCARVCRERHASLLIGAGSNDTRSSALALAELKRWPEATGALVAVPYFTRPSEAGVLAHFTRLAATSPVPLVIYHIPYRTAQPLGAATLRSLATLSGVSGVKYATGGVDQPVLDLLGDLPPQFSVLAGDDLFLSPMLALGAAGGILASAHLATGRFTELATAWRTGDVTRARLLGHALARLSAAAFAEPNPTVIKGVLYAQGRIPTPDVRLPLLPARPASVEAALSVLMHLAVPEVPTAERR</sequence>
<evidence type="ECO:0000256" key="12">
    <source>
        <dbReference type="PIRNR" id="PIRNR001365"/>
    </source>
</evidence>
<keyword evidence="5" id="KW-0963">Cytoplasm</keyword>
<evidence type="ECO:0000256" key="4">
    <source>
        <dbReference type="ARBA" id="ARBA00012086"/>
    </source>
</evidence>